<dbReference type="Proteomes" id="UP000266152">
    <property type="component" value="Unassembled WGS sequence"/>
</dbReference>
<organism evidence="3 4">
    <name type="scientific">Fusarium sporotrichioides</name>
    <dbReference type="NCBI Taxonomy" id="5514"/>
    <lineage>
        <taxon>Eukaryota</taxon>
        <taxon>Fungi</taxon>
        <taxon>Dikarya</taxon>
        <taxon>Ascomycota</taxon>
        <taxon>Pezizomycotina</taxon>
        <taxon>Sordariomycetes</taxon>
        <taxon>Hypocreomycetidae</taxon>
        <taxon>Hypocreales</taxon>
        <taxon>Nectriaceae</taxon>
        <taxon>Fusarium</taxon>
    </lineage>
</organism>
<feature type="region of interest" description="Disordered" evidence="2">
    <location>
        <begin position="120"/>
        <end position="264"/>
    </location>
</feature>
<evidence type="ECO:0000256" key="1">
    <source>
        <dbReference type="SAM" id="Coils"/>
    </source>
</evidence>
<dbReference type="AlphaFoldDB" id="A0A395SQ65"/>
<feature type="compositionally biased region" description="Basic and acidic residues" evidence="2">
    <location>
        <begin position="182"/>
        <end position="197"/>
    </location>
</feature>
<feature type="compositionally biased region" description="Polar residues" evidence="2">
    <location>
        <begin position="138"/>
        <end position="153"/>
    </location>
</feature>
<feature type="compositionally biased region" description="Basic and acidic residues" evidence="2">
    <location>
        <begin position="154"/>
        <end position="163"/>
    </location>
</feature>
<gene>
    <name evidence="3" type="ORF">FSPOR_1177</name>
</gene>
<feature type="compositionally biased region" description="Basic and acidic residues" evidence="2">
    <location>
        <begin position="236"/>
        <end position="264"/>
    </location>
</feature>
<evidence type="ECO:0000313" key="3">
    <source>
        <dbReference type="EMBL" id="RGP74600.1"/>
    </source>
</evidence>
<keyword evidence="1" id="KW-0175">Coiled coil</keyword>
<dbReference type="EMBL" id="PXOF01000020">
    <property type="protein sequence ID" value="RGP74600.1"/>
    <property type="molecule type" value="Genomic_DNA"/>
</dbReference>
<name>A0A395SQ65_FUSSP</name>
<feature type="coiled-coil region" evidence="1">
    <location>
        <begin position="330"/>
        <end position="357"/>
    </location>
</feature>
<comment type="caution">
    <text evidence="3">The sequence shown here is derived from an EMBL/GenBank/DDBJ whole genome shotgun (WGS) entry which is preliminary data.</text>
</comment>
<sequence length="510" mass="57478">MAAYKESPGGEIETDTTFQGLKTAAQRSAALRIHRLAGKFPWEIVDFCTETRWDIKLLDKFAALIHTCFAGKLSSPDAKRLQTTIFEKIKLNPIRKRMCLLQSDIQEAQHELRRSVLQQTPLEDHGGTSTPTPPSISAAASNKTKRPLTTSESSEPKRARAEKEEEDVESAPAFATRSSRRLRSDSTDVTPAKEPKHPANIRDPSKKQESAVDSGKEEQLQQDDGEKDENGSQEQNKQENGEPEVAGKPEDTLDQAHGKDSSTEHHNVEELIVDAGPLSKDQTSKAPQPSPARKALVAHLSMTDKEIADRFRKNISFIACRRQFTNDKRLKELKTEYERCTQELQEAQDLRASRNNQKAQSFSVYNKALEELKKSTFRLEKTGAALAPYQELENAGSSVTQIFDMLKAALEDAKSDYQRTREYYMTYKSRADTAIEELDEAESSVTRIHARRQELAHLMDLEQNFSAERNFQCNIRMATDARNEDGHLFGDLTFCLEAVVRQQENGTDSD</sequence>
<keyword evidence="4" id="KW-1185">Reference proteome</keyword>
<evidence type="ECO:0000256" key="2">
    <source>
        <dbReference type="SAM" id="MobiDB-lite"/>
    </source>
</evidence>
<reference evidence="3 4" key="1">
    <citation type="journal article" date="2018" name="PLoS Pathog.">
        <title>Evolution of structural diversity of trichothecenes, a family of toxins produced by plant pathogenic and entomopathogenic fungi.</title>
        <authorList>
            <person name="Proctor R.H."/>
            <person name="McCormick S.P."/>
            <person name="Kim H.S."/>
            <person name="Cardoza R.E."/>
            <person name="Stanley A.M."/>
            <person name="Lindo L."/>
            <person name="Kelly A."/>
            <person name="Brown D.W."/>
            <person name="Lee T."/>
            <person name="Vaughan M.M."/>
            <person name="Alexander N.J."/>
            <person name="Busman M."/>
            <person name="Gutierrez S."/>
        </authorList>
    </citation>
    <scope>NUCLEOTIDE SEQUENCE [LARGE SCALE GENOMIC DNA]</scope>
    <source>
        <strain evidence="3 4">NRRL 3299</strain>
    </source>
</reference>
<feature type="compositionally biased region" description="Basic and acidic residues" evidence="2">
    <location>
        <begin position="203"/>
        <end position="219"/>
    </location>
</feature>
<accession>A0A395SQ65</accession>
<evidence type="ECO:0000313" key="4">
    <source>
        <dbReference type="Proteomes" id="UP000266152"/>
    </source>
</evidence>
<proteinExistence type="predicted"/>
<protein>
    <submittedName>
        <fullName evidence="3">Uncharacterized protein</fullName>
    </submittedName>
</protein>